<protein>
    <submittedName>
        <fullName evidence="1">Uncharacterized protein</fullName>
    </submittedName>
</protein>
<feature type="non-terminal residue" evidence="1">
    <location>
        <position position="1"/>
    </location>
</feature>
<dbReference type="AlphaFoldDB" id="A0A392UBE2"/>
<comment type="caution">
    <text evidence="1">The sequence shown here is derived from an EMBL/GenBank/DDBJ whole genome shotgun (WGS) entry which is preliminary data.</text>
</comment>
<evidence type="ECO:0000313" key="1">
    <source>
        <dbReference type="EMBL" id="MCI70849.1"/>
    </source>
</evidence>
<accession>A0A392UBE2</accession>
<proteinExistence type="predicted"/>
<dbReference type="EMBL" id="LXQA010784120">
    <property type="protein sequence ID" value="MCI70849.1"/>
    <property type="molecule type" value="Genomic_DNA"/>
</dbReference>
<reference evidence="1 2" key="1">
    <citation type="journal article" date="2018" name="Front. Plant Sci.">
        <title>Red Clover (Trifolium pratense) and Zigzag Clover (T. medium) - A Picture of Genomic Similarities and Differences.</title>
        <authorList>
            <person name="Dluhosova J."/>
            <person name="Istvanek J."/>
            <person name="Nedelnik J."/>
            <person name="Repkova J."/>
        </authorList>
    </citation>
    <scope>NUCLEOTIDE SEQUENCE [LARGE SCALE GENOMIC DNA]</scope>
    <source>
        <strain evidence="2">cv. 10/8</strain>
        <tissue evidence="1">Leaf</tissue>
    </source>
</reference>
<name>A0A392UBE2_9FABA</name>
<sequence length="35" mass="4106">RLGIIDQQLLEEVEKDMCKIKGKYAAREMRAQGRK</sequence>
<keyword evidence="2" id="KW-1185">Reference proteome</keyword>
<dbReference type="Proteomes" id="UP000265520">
    <property type="component" value="Unassembled WGS sequence"/>
</dbReference>
<organism evidence="1 2">
    <name type="scientific">Trifolium medium</name>
    <dbReference type="NCBI Taxonomy" id="97028"/>
    <lineage>
        <taxon>Eukaryota</taxon>
        <taxon>Viridiplantae</taxon>
        <taxon>Streptophyta</taxon>
        <taxon>Embryophyta</taxon>
        <taxon>Tracheophyta</taxon>
        <taxon>Spermatophyta</taxon>
        <taxon>Magnoliopsida</taxon>
        <taxon>eudicotyledons</taxon>
        <taxon>Gunneridae</taxon>
        <taxon>Pentapetalae</taxon>
        <taxon>rosids</taxon>
        <taxon>fabids</taxon>
        <taxon>Fabales</taxon>
        <taxon>Fabaceae</taxon>
        <taxon>Papilionoideae</taxon>
        <taxon>50 kb inversion clade</taxon>
        <taxon>NPAAA clade</taxon>
        <taxon>Hologalegina</taxon>
        <taxon>IRL clade</taxon>
        <taxon>Trifolieae</taxon>
        <taxon>Trifolium</taxon>
    </lineage>
</organism>
<evidence type="ECO:0000313" key="2">
    <source>
        <dbReference type="Proteomes" id="UP000265520"/>
    </source>
</evidence>